<name>A0ABR4Q395_9CEST</name>
<protein>
    <submittedName>
        <fullName evidence="1">Uncharacterized protein</fullName>
    </submittedName>
</protein>
<evidence type="ECO:0000313" key="1">
    <source>
        <dbReference type="EMBL" id="KAL5103840.1"/>
    </source>
</evidence>
<sequence length="184" mass="20298">MAASLRHGLLRAVVPQDACLSLPREVHHLEQTDPTRTALNAHRLGEVEFTINLRGRSAGRWSSEWMLKWWLTTCRFESPPSACVQHCADEPCDVKRNVAAGAICELHSAQCLRNGCSIVFAIPVQLMTWSQASHSTILAVCHIHQRCLDLLSIVCYKSHVTPIIGCGFAATVSCVNHVGCCRNN</sequence>
<evidence type="ECO:0000313" key="2">
    <source>
        <dbReference type="EMBL" id="KAL5104009.1"/>
    </source>
</evidence>
<organism evidence="1 3">
    <name type="scientific">Taenia crassiceps</name>
    <dbReference type="NCBI Taxonomy" id="6207"/>
    <lineage>
        <taxon>Eukaryota</taxon>
        <taxon>Metazoa</taxon>
        <taxon>Spiralia</taxon>
        <taxon>Lophotrochozoa</taxon>
        <taxon>Platyhelminthes</taxon>
        <taxon>Cestoda</taxon>
        <taxon>Eucestoda</taxon>
        <taxon>Cyclophyllidea</taxon>
        <taxon>Taeniidae</taxon>
        <taxon>Taenia</taxon>
    </lineage>
</organism>
<gene>
    <name evidence="1" type="ORF">TcWFU_001707</name>
    <name evidence="2" type="ORF">TcWFU_009720</name>
</gene>
<dbReference type="EMBL" id="JAKROA010000015">
    <property type="protein sequence ID" value="KAL5104009.1"/>
    <property type="molecule type" value="Genomic_DNA"/>
</dbReference>
<accession>A0ABR4Q395</accession>
<reference evidence="1 3" key="1">
    <citation type="journal article" date="2022" name="Front. Cell. Infect. Microbiol.">
        <title>The Genomes of Two Strains of Taenia crassiceps the Animal Model for the Study of Human Cysticercosis.</title>
        <authorList>
            <person name="Bobes R.J."/>
            <person name="Estrada K."/>
            <person name="Rios-Valencia D.G."/>
            <person name="Calderon-Gallegos A."/>
            <person name="de la Torre P."/>
            <person name="Carrero J.C."/>
            <person name="Sanchez-Flores A."/>
            <person name="Laclette J.P."/>
        </authorList>
    </citation>
    <scope>NUCLEOTIDE SEQUENCE [LARGE SCALE GENOMIC DNA]</scope>
    <source>
        <strain evidence="1">WFUcys</strain>
    </source>
</reference>
<proteinExistence type="predicted"/>
<keyword evidence="3" id="KW-1185">Reference proteome</keyword>
<dbReference type="Proteomes" id="UP001651158">
    <property type="component" value="Unassembled WGS sequence"/>
</dbReference>
<evidence type="ECO:0000313" key="3">
    <source>
        <dbReference type="Proteomes" id="UP001651158"/>
    </source>
</evidence>
<comment type="caution">
    <text evidence="1">The sequence shown here is derived from an EMBL/GenBank/DDBJ whole genome shotgun (WGS) entry which is preliminary data.</text>
</comment>
<dbReference type="EMBL" id="JAKROA010000015">
    <property type="protein sequence ID" value="KAL5103840.1"/>
    <property type="molecule type" value="Genomic_DNA"/>
</dbReference>
<reference evidence="1" key="2">
    <citation type="submission" date="2024-12" db="EMBL/GenBank/DDBJ databases">
        <authorList>
            <person name="Estrada K."/>
            <person name="Bobes R.J."/>
            <person name="Sanchez-Flores A."/>
            <person name="Laclette J.P."/>
        </authorList>
    </citation>
    <scope>NUCLEOTIDE SEQUENCE</scope>
    <source>
        <strain evidence="1">WFUcys</strain>
        <tissue evidence="1">Peritoneal cavity of infected mice</tissue>
    </source>
</reference>